<accession>A0ABX0T2P9</accession>
<proteinExistence type="predicted"/>
<feature type="transmembrane region" description="Helical" evidence="1">
    <location>
        <begin position="52"/>
        <end position="73"/>
    </location>
</feature>
<gene>
    <name evidence="2" type="ORF">FHX46_005583</name>
</gene>
<keyword evidence="1" id="KW-1133">Transmembrane helix</keyword>
<dbReference type="Proteomes" id="UP000754495">
    <property type="component" value="Unassembled WGS sequence"/>
</dbReference>
<sequence length="387" mass="42706">MTAGEKQRPGVPARPGVLRLAIGLVAAGVAALLAVVSWRAAPGWPTAVHDVLVAMFPLVIAAGCGVGGYELFVHPRLVAELARISGPRIVEALLPQQVMETFLHSIYGDNEANRDVVTGVLGGEGLRPLGGDLTISTHTGVMFELSAVDHEIYHLTTAVTYSFKKNVQVDRFIIFATCDALLRDSISAGCQLPLFELWFVPDSSLFESSVDDMLPSVRLRIEYLDEAGRHHVASSNRLELREVKYQQWADYLTFFRTNMGPLPRQNTLDHLSDLRIFECDLSDIAGDDHTVAAIERLSMRATALQRIDDGYCYWQAPYPCYVERISMSAGELALDGGGSFEFRVVPFTFRSNTASAHWLKAEDLPDLDVRSWLLPGHGVALLWRPAK</sequence>
<comment type="caution">
    <text evidence="2">The sequence shown here is derived from an EMBL/GenBank/DDBJ whole genome shotgun (WGS) entry which is preliminary data.</text>
</comment>
<protein>
    <submittedName>
        <fullName evidence="2">Uncharacterized protein</fullName>
    </submittedName>
</protein>
<reference evidence="2 3" key="1">
    <citation type="submission" date="2020-03" db="EMBL/GenBank/DDBJ databases">
        <title>Sequencing the genomes of 1000 actinobacteria strains.</title>
        <authorList>
            <person name="Klenk H.-P."/>
        </authorList>
    </citation>
    <scope>NUCLEOTIDE SEQUENCE [LARGE SCALE GENOMIC DNA]</scope>
    <source>
        <strain evidence="2 3">DSM 45668</strain>
    </source>
</reference>
<feature type="transmembrane region" description="Helical" evidence="1">
    <location>
        <begin position="20"/>
        <end position="40"/>
    </location>
</feature>
<evidence type="ECO:0000256" key="1">
    <source>
        <dbReference type="SAM" id="Phobius"/>
    </source>
</evidence>
<keyword evidence="1" id="KW-0812">Transmembrane</keyword>
<evidence type="ECO:0000313" key="3">
    <source>
        <dbReference type="Proteomes" id="UP000754495"/>
    </source>
</evidence>
<keyword evidence="1" id="KW-0472">Membrane</keyword>
<evidence type="ECO:0000313" key="2">
    <source>
        <dbReference type="EMBL" id="NIH83053.1"/>
    </source>
</evidence>
<keyword evidence="3" id="KW-1185">Reference proteome</keyword>
<dbReference type="EMBL" id="JAANOU010000001">
    <property type="protein sequence ID" value="NIH83053.1"/>
    <property type="molecule type" value="Genomic_DNA"/>
</dbReference>
<name>A0ABX0T2P9_9PSEU</name>
<organism evidence="2 3">
    <name type="scientific">Amycolatopsis viridis</name>
    <dbReference type="NCBI Taxonomy" id="185678"/>
    <lineage>
        <taxon>Bacteria</taxon>
        <taxon>Bacillati</taxon>
        <taxon>Actinomycetota</taxon>
        <taxon>Actinomycetes</taxon>
        <taxon>Pseudonocardiales</taxon>
        <taxon>Pseudonocardiaceae</taxon>
        <taxon>Amycolatopsis</taxon>
    </lineage>
</organism>